<feature type="domain" description="RCK N-terminal" evidence="7">
    <location>
        <begin position="229"/>
        <end position="346"/>
    </location>
</feature>
<dbReference type="PRINTS" id="PR00335">
    <property type="entry name" value="KUPTAKETRKA"/>
</dbReference>
<evidence type="ECO:0000256" key="3">
    <source>
        <dbReference type="ARBA" id="ARBA00022538"/>
    </source>
</evidence>
<dbReference type="InterPro" id="IPR006037">
    <property type="entry name" value="RCK_C"/>
</dbReference>
<keyword evidence="3" id="KW-0633">Potassium transport</keyword>
<evidence type="ECO:0000259" key="8">
    <source>
        <dbReference type="PROSITE" id="PS51202"/>
    </source>
</evidence>
<dbReference type="RefSeq" id="WP_004817037.1">
    <property type="nucleotide sequence ID" value="NZ_JAHAHW010000013.1"/>
</dbReference>
<keyword evidence="6" id="KW-0406">Ion transport</keyword>
<feature type="domain" description="RCK N-terminal" evidence="7">
    <location>
        <begin position="1"/>
        <end position="120"/>
    </location>
</feature>
<dbReference type="InterPro" id="IPR050721">
    <property type="entry name" value="Trk_Ktr_HKT_K-transport"/>
</dbReference>
<sequence>MNVIIVGAGKVGSYLTSQLSDEGHNILVIEKNKDVLERLLASNDVMGILGDGRDLDVLEEANVDECDAFIAMTFNDDVNLISSMIAKKKGAKSTIVRLRDPRYIKDDEFMRKTMGVDRLVNPEFSAAKEIQRTLKYTYAVNVENFLDSKVILIELEIDENSKLKNKSLMEVNSEGLLGNTIIVIGEKDDQVVIPNGNHILEVGEKIYVAGPREDIDIFYKKQVDDRKNIKNVLIVGGGAIALYLSRLLLKRNFKVTVLENNKERAMDFSENLPDCDVINADGTDPEILDEVRIENYDAVVALTGIDEENILISLLAKKRGIDKIIAKVNRTQLLKITGILDVDTTVTPKKSASFFVSRLLRSKENSRGESISNLFRLSDDRVEAIDFTVIENSKVTGKKLKDLNVKSNTLIVGISRDSLGGKIEVANGESTIELGDRVMVVTKQKDFKEIDDILE</sequence>
<accession>A0A2N6UGP0</accession>
<dbReference type="InterPro" id="IPR006036">
    <property type="entry name" value="K_uptake_TrkA"/>
</dbReference>
<dbReference type="Gene3D" id="3.40.50.720">
    <property type="entry name" value="NAD(P)-binding Rossmann-like Domain"/>
    <property type="match status" value="2"/>
</dbReference>
<dbReference type="InterPro" id="IPR036291">
    <property type="entry name" value="NAD(P)-bd_dom_sf"/>
</dbReference>
<dbReference type="PANTHER" id="PTHR43833">
    <property type="entry name" value="POTASSIUM CHANNEL PROTEIN 2-RELATED-RELATED"/>
    <property type="match status" value="1"/>
</dbReference>
<dbReference type="InterPro" id="IPR036721">
    <property type="entry name" value="RCK_C_sf"/>
</dbReference>
<evidence type="ECO:0000256" key="6">
    <source>
        <dbReference type="ARBA" id="ARBA00023065"/>
    </source>
</evidence>
<evidence type="ECO:0000313" key="9">
    <source>
        <dbReference type="EMBL" id="PMC80727.1"/>
    </source>
</evidence>
<dbReference type="PROSITE" id="PS51201">
    <property type="entry name" value="RCK_N"/>
    <property type="match status" value="2"/>
</dbReference>
<evidence type="ECO:0000259" key="7">
    <source>
        <dbReference type="PROSITE" id="PS51201"/>
    </source>
</evidence>
<dbReference type="Gene3D" id="3.30.70.1450">
    <property type="entry name" value="Regulator of K+ conductance, C-terminal domain"/>
    <property type="match status" value="2"/>
</dbReference>
<keyword evidence="4" id="KW-0630">Potassium</keyword>
<dbReference type="SUPFAM" id="SSF51735">
    <property type="entry name" value="NAD(P)-binding Rossmann-fold domains"/>
    <property type="match status" value="2"/>
</dbReference>
<evidence type="ECO:0000256" key="2">
    <source>
        <dbReference type="ARBA" id="ARBA00022448"/>
    </source>
</evidence>
<dbReference type="Pfam" id="PF02080">
    <property type="entry name" value="TrkA_C"/>
    <property type="match status" value="2"/>
</dbReference>
<dbReference type="SUPFAM" id="SSF116726">
    <property type="entry name" value="TrkA C-terminal domain-like"/>
    <property type="match status" value="2"/>
</dbReference>
<dbReference type="EMBL" id="PNHP01000008">
    <property type="protein sequence ID" value="PMC80727.1"/>
    <property type="molecule type" value="Genomic_DNA"/>
</dbReference>
<feature type="domain" description="RCK C-terminal" evidence="8">
    <location>
        <begin position="372"/>
        <end position="455"/>
    </location>
</feature>
<comment type="caution">
    <text evidence="9">The sequence shown here is derived from an EMBL/GenBank/DDBJ whole genome shotgun (WGS) entry which is preliminary data.</text>
</comment>
<dbReference type="Proteomes" id="UP000235658">
    <property type="component" value="Unassembled WGS sequence"/>
</dbReference>
<evidence type="ECO:0000256" key="4">
    <source>
        <dbReference type="ARBA" id="ARBA00022958"/>
    </source>
</evidence>
<dbReference type="GO" id="GO:0015079">
    <property type="term" value="F:potassium ion transmembrane transporter activity"/>
    <property type="evidence" value="ECO:0007669"/>
    <property type="project" value="InterPro"/>
</dbReference>
<dbReference type="InterPro" id="IPR003148">
    <property type="entry name" value="RCK_N"/>
</dbReference>
<evidence type="ECO:0000256" key="5">
    <source>
        <dbReference type="ARBA" id="ARBA00023027"/>
    </source>
</evidence>
<dbReference type="PROSITE" id="PS51202">
    <property type="entry name" value="RCK_C"/>
    <property type="match status" value="2"/>
</dbReference>
<dbReference type="GeneID" id="84579296"/>
<keyword evidence="5" id="KW-0520">NAD</keyword>
<dbReference type="PANTHER" id="PTHR43833:SF5">
    <property type="entry name" value="TRK SYSTEM POTASSIUM UPTAKE PROTEIN TRKA"/>
    <property type="match status" value="1"/>
</dbReference>
<name>A0A2N6UGP0_9FIRM</name>
<dbReference type="AlphaFoldDB" id="A0A2N6UGP0"/>
<reference evidence="9 10" key="1">
    <citation type="submission" date="2017-09" db="EMBL/GenBank/DDBJ databases">
        <title>Bacterial strain isolated from the female urinary microbiota.</title>
        <authorList>
            <person name="Thomas-White K."/>
            <person name="Kumar N."/>
            <person name="Forster S."/>
            <person name="Putonti C."/>
            <person name="Lawley T."/>
            <person name="Wolfe A.J."/>
        </authorList>
    </citation>
    <scope>NUCLEOTIDE SEQUENCE [LARGE SCALE GENOMIC DNA]</scope>
    <source>
        <strain evidence="9 10">UMB0204</strain>
    </source>
</reference>
<feature type="domain" description="RCK C-terminal" evidence="8">
    <location>
        <begin position="140"/>
        <end position="224"/>
    </location>
</feature>
<dbReference type="GO" id="GO:0005886">
    <property type="term" value="C:plasma membrane"/>
    <property type="evidence" value="ECO:0007669"/>
    <property type="project" value="InterPro"/>
</dbReference>
<organism evidence="9 10">
    <name type="scientific">Anaerococcus hydrogenalis</name>
    <dbReference type="NCBI Taxonomy" id="33029"/>
    <lineage>
        <taxon>Bacteria</taxon>
        <taxon>Bacillati</taxon>
        <taxon>Bacillota</taxon>
        <taxon>Tissierellia</taxon>
        <taxon>Tissierellales</taxon>
        <taxon>Peptoniphilaceae</taxon>
        <taxon>Anaerococcus</taxon>
    </lineage>
</organism>
<protein>
    <recommendedName>
        <fullName evidence="1">Trk system potassium uptake protein TrkA</fullName>
    </recommendedName>
</protein>
<dbReference type="NCBIfam" id="NF007039">
    <property type="entry name" value="PRK09496.3-2"/>
    <property type="match status" value="1"/>
</dbReference>
<dbReference type="Pfam" id="PF02254">
    <property type="entry name" value="TrkA_N"/>
    <property type="match status" value="2"/>
</dbReference>
<dbReference type="NCBIfam" id="NF007033">
    <property type="entry name" value="PRK09496.1-5"/>
    <property type="match status" value="1"/>
</dbReference>
<keyword evidence="2" id="KW-0813">Transport</keyword>
<evidence type="ECO:0000256" key="1">
    <source>
        <dbReference type="ARBA" id="ARBA00017378"/>
    </source>
</evidence>
<proteinExistence type="predicted"/>
<evidence type="ECO:0000313" key="10">
    <source>
        <dbReference type="Proteomes" id="UP000235658"/>
    </source>
</evidence>
<gene>
    <name evidence="9" type="ORF">CJ192_08870</name>
</gene>